<protein>
    <submittedName>
        <fullName evidence="1">Uncharacterized protein</fullName>
    </submittedName>
</protein>
<proteinExistence type="predicted"/>
<comment type="caution">
    <text evidence="1">The sequence shown here is derived from an EMBL/GenBank/DDBJ whole genome shotgun (WGS) entry which is preliminary data.</text>
</comment>
<evidence type="ECO:0000313" key="1">
    <source>
        <dbReference type="EMBL" id="KAG0543173.1"/>
    </source>
</evidence>
<dbReference type="EMBL" id="CM027681">
    <property type="protein sequence ID" value="KAG0543173.1"/>
    <property type="molecule type" value="Genomic_DNA"/>
</dbReference>
<name>A0A921RMM3_SORBI</name>
<sequence length="59" mass="6783">MCHKPGPQLFRSTHLPRHTLHVPCYAHNIMSPYRMGRLLCYNSSLTKSGTLRGELFLLT</sequence>
<dbReference type="Proteomes" id="UP000807115">
    <property type="component" value="Chromosome 2"/>
</dbReference>
<dbReference type="AlphaFoldDB" id="A0A921RMM3"/>
<gene>
    <name evidence="1" type="ORF">BDA96_02G167100</name>
</gene>
<organism evidence="1 2">
    <name type="scientific">Sorghum bicolor</name>
    <name type="common">Sorghum</name>
    <name type="synonym">Sorghum vulgare</name>
    <dbReference type="NCBI Taxonomy" id="4558"/>
    <lineage>
        <taxon>Eukaryota</taxon>
        <taxon>Viridiplantae</taxon>
        <taxon>Streptophyta</taxon>
        <taxon>Embryophyta</taxon>
        <taxon>Tracheophyta</taxon>
        <taxon>Spermatophyta</taxon>
        <taxon>Magnoliopsida</taxon>
        <taxon>Liliopsida</taxon>
        <taxon>Poales</taxon>
        <taxon>Poaceae</taxon>
        <taxon>PACMAD clade</taxon>
        <taxon>Panicoideae</taxon>
        <taxon>Andropogonodae</taxon>
        <taxon>Andropogoneae</taxon>
        <taxon>Sorghinae</taxon>
        <taxon>Sorghum</taxon>
    </lineage>
</organism>
<accession>A0A921RMM3</accession>
<reference evidence="1" key="2">
    <citation type="submission" date="2020-10" db="EMBL/GenBank/DDBJ databases">
        <authorList>
            <person name="Cooper E.A."/>
            <person name="Brenton Z.W."/>
            <person name="Flinn B.S."/>
            <person name="Jenkins J."/>
            <person name="Shu S."/>
            <person name="Flowers D."/>
            <person name="Luo F."/>
            <person name="Wang Y."/>
            <person name="Xia P."/>
            <person name="Barry K."/>
            <person name="Daum C."/>
            <person name="Lipzen A."/>
            <person name="Yoshinaga Y."/>
            <person name="Schmutz J."/>
            <person name="Saski C."/>
            <person name="Vermerris W."/>
            <person name="Kresovich S."/>
        </authorList>
    </citation>
    <scope>NUCLEOTIDE SEQUENCE</scope>
</reference>
<reference evidence="1" key="1">
    <citation type="journal article" date="2019" name="BMC Genomics">
        <title>A new reference genome for Sorghum bicolor reveals high levels of sequence similarity between sweet and grain genotypes: implications for the genetics of sugar metabolism.</title>
        <authorList>
            <person name="Cooper E.A."/>
            <person name="Brenton Z.W."/>
            <person name="Flinn B.S."/>
            <person name="Jenkins J."/>
            <person name="Shu S."/>
            <person name="Flowers D."/>
            <person name="Luo F."/>
            <person name="Wang Y."/>
            <person name="Xia P."/>
            <person name="Barry K."/>
            <person name="Daum C."/>
            <person name="Lipzen A."/>
            <person name="Yoshinaga Y."/>
            <person name="Schmutz J."/>
            <person name="Saski C."/>
            <person name="Vermerris W."/>
            <person name="Kresovich S."/>
        </authorList>
    </citation>
    <scope>NUCLEOTIDE SEQUENCE</scope>
</reference>
<evidence type="ECO:0000313" key="2">
    <source>
        <dbReference type="Proteomes" id="UP000807115"/>
    </source>
</evidence>